<proteinExistence type="predicted"/>
<evidence type="ECO:0000256" key="5">
    <source>
        <dbReference type="ARBA" id="ARBA00023136"/>
    </source>
</evidence>
<dbReference type="PANTHER" id="PTHR42770:SF8">
    <property type="entry name" value="PUTRESCINE IMPORTER PUUP"/>
    <property type="match status" value="1"/>
</dbReference>
<dbReference type="PANTHER" id="PTHR42770">
    <property type="entry name" value="AMINO ACID TRANSPORTER-RELATED"/>
    <property type="match status" value="1"/>
</dbReference>
<keyword evidence="8" id="KW-1185">Reference proteome</keyword>
<dbReference type="Proteomes" id="UP000551327">
    <property type="component" value="Unassembled WGS sequence"/>
</dbReference>
<evidence type="ECO:0000256" key="6">
    <source>
        <dbReference type="SAM" id="Phobius"/>
    </source>
</evidence>
<keyword evidence="5 6" id="KW-0472">Membrane</keyword>
<feature type="transmembrane region" description="Helical" evidence="6">
    <location>
        <begin position="168"/>
        <end position="187"/>
    </location>
</feature>
<evidence type="ECO:0000256" key="4">
    <source>
        <dbReference type="ARBA" id="ARBA00022989"/>
    </source>
</evidence>
<evidence type="ECO:0000256" key="2">
    <source>
        <dbReference type="ARBA" id="ARBA00022475"/>
    </source>
</evidence>
<organism evidence="7 8">
    <name type="scientific">Novosphingobium piscinae</name>
    <dbReference type="NCBI Taxonomy" id="1507448"/>
    <lineage>
        <taxon>Bacteria</taxon>
        <taxon>Pseudomonadati</taxon>
        <taxon>Pseudomonadota</taxon>
        <taxon>Alphaproteobacteria</taxon>
        <taxon>Sphingomonadales</taxon>
        <taxon>Sphingomonadaceae</taxon>
        <taxon>Novosphingobium</taxon>
    </lineage>
</organism>
<reference evidence="7 8" key="1">
    <citation type="submission" date="2020-08" db="EMBL/GenBank/DDBJ databases">
        <title>The genome sequence of type strain Novosphingobium piscinae KCTC 42194.</title>
        <authorList>
            <person name="Liu Y."/>
        </authorList>
    </citation>
    <scope>NUCLEOTIDE SEQUENCE [LARGE SCALE GENOMIC DNA]</scope>
    <source>
        <strain evidence="7 8">KCTC 42194</strain>
    </source>
</reference>
<keyword evidence="2" id="KW-1003">Cell membrane</keyword>
<dbReference type="GO" id="GO:0005886">
    <property type="term" value="C:plasma membrane"/>
    <property type="evidence" value="ECO:0007669"/>
    <property type="project" value="UniProtKB-SubCell"/>
</dbReference>
<sequence>MFGLAYLVPLTVFTTFGTVSKLTEGHVPLAYVVTSLAMLFTAASYARLVRRVPVAGSAFSYAGAAFGRRVGFITGWTLLLDYVLLPAINYLILGIYLGARFPAVAPAVWSLAAIGLVTALNVVGVDFVRRASVGLVVFQLIFAAVFVVAAFAHPGAVLTAGAFVAEPAIWPGVFAGAAVLCLSFLGFDAVSTLSEEARDPVRTVPRAIMLTTVIGGAIFIALAYAGASLLPDWRMIRASDSAGLELMQPLGPVMSAFFLAAYVSGCLASALVAQASVARVLFVMGRERVLPTSLFGVLSPRFQTPVRATLVVALLSVAALFVTLDTLASLISFGALFAFSLVNLAVPRLDALAAPDRSPVRVVGMAVVPGLGFAATLWLWFNLSALALTVGLAWLGAGVIYGLVGHDVADRAREALA</sequence>
<dbReference type="InterPro" id="IPR002293">
    <property type="entry name" value="AA/rel_permease1"/>
</dbReference>
<dbReference type="InterPro" id="IPR050367">
    <property type="entry name" value="APC_superfamily"/>
</dbReference>
<dbReference type="PIRSF" id="PIRSF006060">
    <property type="entry name" value="AA_transporter"/>
    <property type="match status" value="1"/>
</dbReference>
<dbReference type="EMBL" id="JACLAX010000003">
    <property type="protein sequence ID" value="MBC2668433.1"/>
    <property type="molecule type" value="Genomic_DNA"/>
</dbReference>
<evidence type="ECO:0000256" key="1">
    <source>
        <dbReference type="ARBA" id="ARBA00004651"/>
    </source>
</evidence>
<feature type="transmembrane region" description="Helical" evidence="6">
    <location>
        <begin position="358"/>
        <end position="380"/>
    </location>
</feature>
<feature type="transmembrane region" description="Helical" evidence="6">
    <location>
        <begin position="135"/>
        <end position="156"/>
    </location>
</feature>
<feature type="transmembrane region" description="Helical" evidence="6">
    <location>
        <begin position="250"/>
        <end position="283"/>
    </location>
</feature>
<feature type="transmembrane region" description="Helical" evidence="6">
    <location>
        <begin position="207"/>
        <end position="230"/>
    </location>
</feature>
<feature type="transmembrane region" description="Helical" evidence="6">
    <location>
        <begin position="327"/>
        <end position="346"/>
    </location>
</feature>
<protein>
    <submittedName>
        <fullName evidence="7">APC family permease</fullName>
    </submittedName>
</protein>
<evidence type="ECO:0000256" key="3">
    <source>
        <dbReference type="ARBA" id="ARBA00022692"/>
    </source>
</evidence>
<evidence type="ECO:0000313" key="7">
    <source>
        <dbReference type="EMBL" id="MBC2668433.1"/>
    </source>
</evidence>
<evidence type="ECO:0000313" key="8">
    <source>
        <dbReference type="Proteomes" id="UP000551327"/>
    </source>
</evidence>
<name>A0A7X1FWR6_9SPHN</name>
<accession>A0A7X1FWR6</accession>
<feature type="transmembrane region" description="Helical" evidence="6">
    <location>
        <begin position="103"/>
        <end position="123"/>
    </location>
</feature>
<feature type="transmembrane region" description="Helical" evidence="6">
    <location>
        <begin position="27"/>
        <end position="49"/>
    </location>
</feature>
<dbReference type="GO" id="GO:0022857">
    <property type="term" value="F:transmembrane transporter activity"/>
    <property type="evidence" value="ECO:0007669"/>
    <property type="project" value="InterPro"/>
</dbReference>
<keyword evidence="4 6" id="KW-1133">Transmembrane helix</keyword>
<feature type="transmembrane region" description="Helical" evidence="6">
    <location>
        <begin position="70"/>
        <end position="97"/>
    </location>
</feature>
<feature type="transmembrane region" description="Helical" evidence="6">
    <location>
        <begin position="386"/>
        <end position="404"/>
    </location>
</feature>
<dbReference type="Gene3D" id="1.20.1740.10">
    <property type="entry name" value="Amino acid/polyamine transporter I"/>
    <property type="match status" value="1"/>
</dbReference>
<keyword evidence="3 6" id="KW-0812">Transmembrane</keyword>
<dbReference type="Pfam" id="PF13520">
    <property type="entry name" value="AA_permease_2"/>
    <property type="match status" value="1"/>
</dbReference>
<gene>
    <name evidence="7" type="ORF">H7F53_04660</name>
</gene>
<comment type="caution">
    <text evidence="7">The sequence shown here is derived from an EMBL/GenBank/DDBJ whole genome shotgun (WGS) entry which is preliminary data.</text>
</comment>
<dbReference type="AlphaFoldDB" id="A0A7X1FWR6"/>
<comment type="subcellular location">
    <subcellularLocation>
        <location evidence="1">Cell membrane</location>
        <topology evidence="1">Multi-pass membrane protein</topology>
    </subcellularLocation>
</comment>